<comment type="caution">
    <text evidence="2">The sequence shown here is derived from an EMBL/GenBank/DDBJ whole genome shotgun (WGS) entry which is preliminary data.</text>
</comment>
<accession>A0A811GFJ7</accession>
<evidence type="ECO:0000313" key="2">
    <source>
        <dbReference type="EMBL" id="CAB1208528.1"/>
    </source>
</evidence>
<organism evidence="2 3">
    <name type="scientific">Acinetobacter bouvetii</name>
    <dbReference type="NCBI Taxonomy" id="202951"/>
    <lineage>
        <taxon>Bacteria</taxon>
        <taxon>Pseudomonadati</taxon>
        <taxon>Pseudomonadota</taxon>
        <taxon>Gammaproteobacteria</taxon>
        <taxon>Moraxellales</taxon>
        <taxon>Moraxellaceae</taxon>
        <taxon>Acinetobacter</taxon>
    </lineage>
</organism>
<keyword evidence="1" id="KW-0732">Signal</keyword>
<dbReference type="RefSeq" id="WP_174558454.1">
    <property type="nucleotide sequence ID" value="NZ_CADDTS010000007.1"/>
</dbReference>
<evidence type="ECO:0000313" key="3">
    <source>
        <dbReference type="Proteomes" id="UP000489961"/>
    </source>
</evidence>
<name>A0A811GFJ7_9GAMM</name>
<dbReference type="Proteomes" id="UP000489961">
    <property type="component" value="Unassembled WGS sequence"/>
</dbReference>
<dbReference type="PROSITE" id="PS51257">
    <property type="entry name" value="PROKAR_LIPOPROTEIN"/>
    <property type="match status" value="1"/>
</dbReference>
<reference evidence="2 3" key="1">
    <citation type="submission" date="2020-02" db="EMBL/GenBank/DDBJ databases">
        <authorList>
            <person name="Chaudhuri R."/>
        </authorList>
    </citation>
    <scope>NUCLEOTIDE SEQUENCE [LARGE SCALE GENOMIC DNA]</scope>
    <source>
        <strain evidence="2">SFB21</strain>
    </source>
</reference>
<proteinExistence type="predicted"/>
<feature type="signal peptide" evidence="1">
    <location>
        <begin position="1"/>
        <end position="23"/>
    </location>
</feature>
<feature type="chain" id="PRO_5033014653" description="SCPU domain-containing protein" evidence="1">
    <location>
        <begin position="24"/>
        <end position="167"/>
    </location>
</feature>
<gene>
    <name evidence="2" type="ORF">SFB21_0462</name>
</gene>
<protein>
    <recommendedName>
        <fullName evidence="4">SCPU domain-containing protein</fullName>
    </recommendedName>
</protein>
<dbReference type="AlphaFoldDB" id="A0A811GFJ7"/>
<dbReference type="EMBL" id="CADDTS010000007">
    <property type="protein sequence ID" value="CAB1208528.1"/>
    <property type="molecule type" value="Genomic_DNA"/>
</dbReference>
<evidence type="ECO:0000256" key="1">
    <source>
        <dbReference type="SAM" id="SignalP"/>
    </source>
</evidence>
<evidence type="ECO:0008006" key="4">
    <source>
        <dbReference type="Google" id="ProtNLM"/>
    </source>
</evidence>
<sequence length="167" mass="17560">MNKMTQAALAAFVLGACATGVYAGENDKRTPERAPVGCGVDCKDKIDIVLNVEPHCDIDVTTPTLTLQDKAGGDTKTGSFKVGANALFKINLTTANGEKLKFANNEIPVSIVTKRGGTVIPLNATTGGQPFTLGGWTKYDVTAKVGEVGINKPVGTYKEELRIAVSF</sequence>